<dbReference type="NCBIfam" id="TIGR04398">
    <property type="entry name" value="SLAP_DUP"/>
    <property type="match status" value="1"/>
</dbReference>
<keyword evidence="2" id="KW-1185">Reference proteome</keyword>
<comment type="caution">
    <text evidence="1">The sequence shown here is derived from an EMBL/GenBank/DDBJ whole genome shotgun (WGS) entry which is preliminary data.</text>
</comment>
<dbReference type="Proteomes" id="UP000028875">
    <property type="component" value="Unassembled WGS sequence"/>
</dbReference>
<organism evidence="1 2">
    <name type="scientific">Virgibacillus massiliensis</name>
    <dbReference type="NCBI Taxonomy" id="1462526"/>
    <lineage>
        <taxon>Bacteria</taxon>
        <taxon>Bacillati</taxon>
        <taxon>Bacillota</taxon>
        <taxon>Bacilli</taxon>
        <taxon>Bacillales</taxon>
        <taxon>Bacillaceae</taxon>
        <taxon>Virgibacillus</taxon>
    </lineage>
</organism>
<dbReference type="InterPro" id="IPR030910">
    <property type="entry name" value="SLAP_dom"/>
</dbReference>
<evidence type="ECO:0000313" key="1">
    <source>
        <dbReference type="EMBL" id="CDQ37998.1"/>
    </source>
</evidence>
<dbReference type="RefSeq" id="WP_038241819.1">
    <property type="nucleotide sequence ID" value="NZ_BNER01000001.1"/>
</dbReference>
<dbReference type="OrthoDB" id="1907642at2"/>
<dbReference type="eggNOG" id="ENOG50333VV">
    <property type="taxonomic scope" value="Bacteria"/>
</dbReference>
<evidence type="ECO:0000313" key="2">
    <source>
        <dbReference type="Proteomes" id="UP000028875"/>
    </source>
</evidence>
<reference evidence="1 2" key="1">
    <citation type="submission" date="2014-03" db="EMBL/GenBank/DDBJ databases">
        <authorList>
            <person name="Urmite Genomes U."/>
        </authorList>
    </citation>
    <scope>NUCLEOTIDE SEQUENCE [LARGE SCALE GENOMIC DNA]</scope>
    <source>
        <strain evidence="1 2">Vm-5</strain>
    </source>
</reference>
<gene>
    <name evidence="1" type="ORF">BN990_00265</name>
</gene>
<name>A0A024Q674_9BACI</name>
<dbReference type="AlphaFoldDB" id="A0A024Q674"/>
<protein>
    <recommendedName>
        <fullName evidence="3">SLAP domain-containing protein</fullName>
    </recommendedName>
</protein>
<evidence type="ECO:0008006" key="3">
    <source>
        <dbReference type="Google" id="ProtNLM"/>
    </source>
</evidence>
<reference evidence="2" key="2">
    <citation type="submission" date="2014-05" db="EMBL/GenBank/DDBJ databases">
        <title>Draft genome sequence of Virgibacillus massiliensis Vm-5.</title>
        <authorList>
            <person name="Khelaifia S."/>
            <person name="Croce O."/>
            <person name="Lagier J.C."/>
            <person name="Raoult D."/>
        </authorList>
    </citation>
    <scope>NUCLEOTIDE SEQUENCE [LARGE SCALE GENOMIC DNA]</scope>
    <source>
        <strain evidence="2">Vm-5</strain>
    </source>
</reference>
<accession>A0A024Q674</accession>
<sequence>MQRLIFEQAWAKTIDPNDRRTIEQVFAEANASETNQSFVPLQQARNHRGDLLIMVIIQNYTSEQWTLDPITLTYYENENCVATHTFSDPRLILDAKCSMPWTFIFPKTVIQQEPSFINGYLKE</sequence>
<dbReference type="STRING" id="1462526.BN990_00265"/>
<dbReference type="EMBL" id="CCDP010000001">
    <property type="protein sequence ID" value="CDQ37998.1"/>
    <property type="molecule type" value="Genomic_DNA"/>
</dbReference>
<proteinExistence type="predicted"/>